<feature type="compositionally biased region" description="Low complexity" evidence="1">
    <location>
        <begin position="155"/>
        <end position="164"/>
    </location>
</feature>
<evidence type="ECO:0000313" key="2">
    <source>
        <dbReference type="EMBL" id="KAK3259095.1"/>
    </source>
</evidence>
<feature type="compositionally biased region" description="Low complexity" evidence="1">
    <location>
        <begin position="215"/>
        <end position="256"/>
    </location>
</feature>
<feature type="region of interest" description="Disordered" evidence="1">
    <location>
        <begin position="1"/>
        <end position="24"/>
    </location>
</feature>
<feature type="compositionally biased region" description="Basic and acidic residues" evidence="1">
    <location>
        <begin position="169"/>
        <end position="180"/>
    </location>
</feature>
<reference evidence="2 3" key="1">
    <citation type="journal article" date="2015" name="Genome Biol. Evol.">
        <title>Comparative Genomics of a Bacterivorous Green Alga Reveals Evolutionary Causalities and Consequences of Phago-Mixotrophic Mode of Nutrition.</title>
        <authorList>
            <person name="Burns J.A."/>
            <person name="Paasch A."/>
            <person name="Narechania A."/>
            <person name="Kim E."/>
        </authorList>
    </citation>
    <scope>NUCLEOTIDE SEQUENCE [LARGE SCALE GENOMIC DNA]</scope>
    <source>
        <strain evidence="2 3">PLY_AMNH</strain>
    </source>
</reference>
<accession>A0AAE0FGI7</accession>
<dbReference type="Proteomes" id="UP001190700">
    <property type="component" value="Unassembled WGS sequence"/>
</dbReference>
<feature type="compositionally biased region" description="Basic and acidic residues" evidence="1">
    <location>
        <begin position="53"/>
        <end position="63"/>
    </location>
</feature>
<feature type="compositionally biased region" description="Gly residues" evidence="1">
    <location>
        <begin position="190"/>
        <end position="203"/>
    </location>
</feature>
<keyword evidence="3" id="KW-1185">Reference proteome</keyword>
<gene>
    <name evidence="2" type="ORF">CYMTET_31893</name>
</gene>
<evidence type="ECO:0000313" key="3">
    <source>
        <dbReference type="Proteomes" id="UP001190700"/>
    </source>
</evidence>
<organism evidence="2 3">
    <name type="scientific">Cymbomonas tetramitiformis</name>
    <dbReference type="NCBI Taxonomy" id="36881"/>
    <lineage>
        <taxon>Eukaryota</taxon>
        <taxon>Viridiplantae</taxon>
        <taxon>Chlorophyta</taxon>
        <taxon>Pyramimonadophyceae</taxon>
        <taxon>Pyramimonadales</taxon>
        <taxon>Pyramimonadaceae</taxon>
        <taxon>Cymbomonas</taxon>
    </lineage>
</organism>
<comment type="caution">
    <text evidence="2">The sequence shown here is derived from an EMBL/GenBank/DDBJ whole genome shotgun (WGS) entry which is preliminary data.</text>
</comment>
<name>A0AAE0FGI7_9CHLO</name>
<protein>
    <submittedName>
        <fullName evidence="2">Uncharacterized protein</fullName>
    </submittedName>
</protein>
<proteinExistence type="predicted"/>
<feature type="non-terminal residue" evidence="2">
    <location>
        <position position="1"/>
    </location>
</feature>
<feature type="region of interest" description="Disordered" evidence="1">
    <location>
        <begin position="126"/>
        <end position="278"/>
    </location>
</feature>
<sequence length="314" mass="33090">TLNFGSLWAEGRHTGSTDAPGGKPMFRAYCEKHSALQREKAEARAKQAAATKAAREKEAKDGGHPSTPCTKSVEERQGQLEQFRTVRAGMEKVRMLCERVIKRERLKSEMATTTCHIAKARIADALSTPHSPADSLPTPRSAPAPQRGRPRGDTAEPAEAPEALPGRHAQAEGENPRDQDVSAAEAAPGTGSGRGRGRGNPGGGEERAPGKAEAITPTRGRGRPARTTAPASATPASATAAAAAAPAMETTPPEIASVGRAKRPRLTIDPPKPGTGERVKVQNECLMTYGEAEATNNRLPKGYLYVPLDAVSPH</sequence>
<dbReference type="AlphaFoldDB" id="A0AAE0FGI7"/>
<evidence type="ECO:0000256" key="1">
    <source>
        <dbReference type="SAM" id="MobiDB-lite"/>
    </source>
</evidence>
<dbReference type="EMBL" id="LGRX02018997">
    <property type="protein sequence ID" value="KAK3259095.1"/>
    <property type="molecule type" value="Genomic_DNA"/>
</dbReference>
<feature type="region of interest" description="Disordered" evidence="1">
    <location>
        <begin position="37"/>
        <end position="77"/>
    </location>
</feature>